<evidence type="ECO:0000313" key="1">
    <source>
        <dbReference type="EMBL" id="PPS17236.1"/>
    </source>
</evidence>
<proteinExistence type="predicted"/>
<dbReference type="Proteomes" id="UP000239757">
    <property type="component" value="Unassembled WGS sequence"/>
</dbReference>
<reference evidence="1 2" key="1">
    <citation type="submission" date="2015-01" db="EMBL/GenBank/DDBJ databases">
        <title>Genome of allotetraploid Gossypium barbadense reveals genomic plasticity and fiber elongation in cotton evolution.</title>
        <authorList>
            <person name="Chen X."/>
            <person name="Liu X."/>
            <person name="Zhao B."/>
            <person name="Zheng H."/>
            <person name="Hu Y."/>
            <person name="Lu G."/>
            <person name="Yang C."/>
            <person name="Chen J."/>
            <person name="Shan C."/>
            <person name="Zhang L."/>
            <person name="Zhou Y."/>
            <person name="Wang L."/>
            <person name="Guo W."/>
            <person name="Bai Y."/>
            <person name="Ruan J."/>
            <person name="Shangguan X."/>
            <person name="Mao Y."/>
            <person name="Jiang J."/>
            <person name="Zhu Y."/>
            <person name="Lei J."/>
            <person name="Kang H."/>
            <person name="Chen S."/>
            <person name="He X."/>
            <person name="Wang R."/>
            <person name="Wang Y."/>
            <person name="Chen J."/>
            <person name="Wang L."/>
            <person name="Yu S."/>
            <person name="Wang B."/>
            <person name="Wei J."/>
            <person name="Song S."/>
            <person name="Lu X."/>
            <person name="Gao Z."/>
            <person name="Gu W."/>
            <person name="Deng X."/>
            <person name="Ma D."/>
            <person name="Wang S."/>
            <person name="Liang W."/>
            <person name="Fang L."/>
            <person name="Cai C."/>
            <person name="Zhu X."/>
            <person name="Zhou B."/>
            <person name="Zhang Y."/>
            <person name="Chen Z."/>
            <person name="Xu S."/>
            <person name="Zhu R."/>
            <person name="Wang S."/>
            <person name="Zhang T."/>
            <person name="Zhao G."/>
        </authorList>
    </citation>
    <scope>NUCLEOTIDE SEQUENCE [LARGE SCALE GENOMIC DNA]</scope>
    <source>
        <strain evidence="2">cv. Xinhai21</strain>
        <tissue evidence="1">Leaf</tissue>
    </source>
</reference>
<name>A0A2P5YNS3_GOSBA</name>
<accession>A0A2P5YNS3</accession>
<organism evidence="1 2">
    <name type="scientific">Gossypium barbadense</name>
    <name type="common">Sea Island cotton</name>
    <name type="synonym">Hibiscus barbadensis</name>
    <dbReference type="NCBI Taxonomy" id="3634"/>
    <lineage>
        <taxon>Eukaryota</taxon>
        <taxon>Viridiplantae</taxon>
        <taxon>Streptophyta</taxon>
        <taxon>Embryophyta</taxon>
        <taxon>Tracheophyta</taxon>
        <taxon>Spermatophyta</taxon>
        <taxon>Magnoliopsida</taxon>
        <taxon>eudicotyledons</taxon>
        <taxon>Gunneridae</taxon>
        <taxon>Pentapetalae</taxon>
        <taxon>rosids</taxon>
        <taxon>malvids</taxon>
        <taxon>Malvales</taxon>
        <taxon>Malvaceae</taxon>
        <taxon>Malvoideae</taxon>
        <taxon>Gossypium</taxon>
    </lineage>
</organism>
<dbReference type="AlphaFoldDB" id="A0A2P5YNS3"/>
<evidence type="ECO:0000313" key="2">
    <source>
        <dbReference type="Proteomes" id="UP000239757"/>
    </source>
</evidence>
<protein>
    <submittedName>
        <fullName evidence="1">Uncharacterized protein</fullName>
    </submittedName>
</protein>
<gene>
    <name evidence="1" type="ORF">GOBAR_AA03339</name>
</gene>
<dbReference type="EMBL" id="KZ662945">
    <property type="protein sequence ID" value="PPS17236.1"/>
    <property type="molecule type" value="Genomic_DNA"/>
</dbReference>
<sequence length="111" mass="12955">MGVSHARVVLAVLPTAMSHGRGDLSHPVLEKNFPFFTRPYRTVVSTPVVWYEEFTLLIPAINFINIRFKTSIVYLKCAKFGMNYLDCTIWENTEYRKRNFFRSDNARICCI</sequence>